<gene>
    <name evidence="1" type="ORF">B0H17DRAFT_1199933</name>
</gene>
<proteinExistence type="predicted"/>
<dbReference type="EMBL" id="JARKIE010000046">
    <property type="protein sequence ID" value="KAJ7693427.1"/>
    <property type="molecule type" value="Genomic_DNA"/>
</dbReference>
<organism evidence="1 2">
    <name type="scientific">Mycena rosella</name>
    <name type="common">Pink bonnet</name>
    <name type="synonym">Agaricus rosellus</name>
    <dbReference type="NCBI Taxonomy" id="1033263"/>
    <lineage>
        <taxon>Eukaryota</taxon>
        <taxon>Fungi</taxon>
        <taxon>Dikarya</taxon>
        <taxon>Basidiomycota</taxon>
        <taxon>Agaricomycotina</taxon>
        <taxon>Agaricomycetes</taxon>
        <taxon>Agaricomycetidae</taxon>
        <taxon>Agaricales</taxon>
        <taxon>Marasmiineae</taxon>
        <taxon>Mycenaceae</taxon>
        <taxon>Mycena</taxon>
    </lineage>
</organism>
<dbReference type="AlphaFoldDB" id="A0AAD7DJT9"/>
<evidence type="ECO:0000313" key="1">
    <source>
        <dbReference type="EMBL" id="KAJ7693427.1"/>
    </source>
</evidence>
<accession>A0AAD7DJT9</accession>
<sequence length="79" mass="8999">MLRDLQIRVADGFALPSNRKANHSGCCVNCLQAVLKDQQKVFDLDTISDVPVREQELNSALRRIRSDVRNAFREEVCLL</sequence>
<comment type="caution">
    <text evidence="1">The sequence shown here is derived from an EMBL/GenBank/DDBJ whole genome shotgun (WGS) entry which is preliminary data.</text>
</comment>
<reference evidence="1" key="1">
    <citation type="submission" date="2023-03" db="EMBL/GenBank/DDBJ databases">
        <title>Massive genome expansion in bonnet fungi (Mycena s.s.) driven by repeated elements and novel gene families across ecological guilds.</title>
        <authorList>
            <consortium name="Lawrence Berkeley National Laboratory"/>
            <person name="Harder C.B."/>
            <person name="Miyauchi S."/>
            <person name="Viragh M."/>
            <person name="Kuo A."/>
            <person name="Thoen E."/>
            <person name="Andreopoulos B."/>
            <person name="Lu D."/>
            <person name="Skrede I."/>
            <person name="Drula E."/>
            <person name="Henrissat B."/>
            <person name="Morin E."/>
            <person name="Kohler A."/>
            <person name="Barry K."/>
            <person name="LaButti K."/>
            <person name="Morin E."/>
            <person name="Salamov A."/>
            <person name="Lipzen A."/>
            <person name="Mereny Z."/>
            <person name="Hegedus B."/>
            <person name="Baldrian P."/>
            <person name="Stursova M."/>
            <person name="Weitz H."/>
            <person name="Taylor A."/>
            <person name="Grigoriev I.V."/>
            <person name="Nagy L.G."/>
            <person name="Martin F."/>
            <person name="Kauserud H."/>
        </authorList>
    </citation>
    <scope>NUCLEOTIDE SEQUENCE</scope>
    <source>
        <strain evidence="1">CBHHK067</strain>
    </source>
</reference>
<keyword evidence="2" id="KW-1185">Reference proteome</keyword>
<evidence type="ECO:0000313" key="2">
    <source>
        <dbReference type="Proteomes" id="UP001221757"/>
    </source>
</evidence>
<name>A0AAD7DJT9_MYCRO</name>
<protein>
    <submittedName>
        <fullName evidence="1">Uncharacterized protein</fullName>
    </submittedName>
</protein>
<dbReference type="Proteomes" id="UP001221757">
    <property type="component" value="Unassembled WGS sequence"/>
</dbReference>